<name>A0A814AYX2_ADIRI</name>
<dbReference type="Proteomes" id="UP000663828">
    <property type="component" value="Unassembled WGS sequence"/>
</dbReference>
<comment type="caution">
    <text evidence="1">The sequence shown here is derived from an EMBL/GenBank/DDBJ whole genome shotgun (WGS) entry which is preliminary data.</text>
</comment>
<sequence>MTFPLSTDFLFLCGDSFYDVVKQFCGDESVELLKFQLIDTSMSLLEVDDVFSILQFESERTATLKQTLGFPCKDKLGDYSFFVMPGIRLKLTKFIHTLRCLLTCADPLTTTKTLTISSDLIQRYPFLIDIVNCCESDLLSDFLVDFISNIVSNLTRTKNLFRYKNSVKDFATCLYILGGRNAYEFARINLLGSIPSLPSLRTGIVCEKNHYVEGEFYFNRLKVYMDCFKCTYAFIGEDCTGIIPRVHYDVSSNSFIGFTLPLTEGFPLTRHFSTNSLTELEFWHNKIDKASLLNVHVVQPLCPSNSKSAPSFILSAYGTNGKFTARDILQRWLKIFDSCFEHNIRILGFSTDCDPRSLNAMRNAMGFFSKSEIQLAEHPHQFNISLLKVNSEALQAYLQIIRLARLAFIEKRTSIIDRLFYSWTAVFIVRLWIAWLELTDYADLQRIISHVLPSNSMKSISKPALFITVPALFSLELNVHTLTYLIVLVAEKIITEEALNISLFNSQTCENVFRAARSMSGPFSTVVNFSIDEFLQRVGKLSALQTIKFSADSGTNGLVFPRHHKQSQQAHQLPPVNTTTTITEKLIEETVYSAYLQANRILSGCNLSILNPDGKIVSFEEVNRLAHQKLTRSQCKTYIKRNTQSDSDKQEEEDLEEYLSQKRTNGTDMMNDLDEVMSDDELDNEIFSNVSNSTFHGMRIFDSIYTHQNESFFPMEVNGEKKFMHKQTANWYFSKTKSTLSSDRSIRVQNK</sequence>
<reference evidence="1" key="1">
    <citation type="submission" date="2021-02" db="EMBL/GenBank/DDBJ databases">
        <authorList>
            <person name="Nowell W R."/>
        </authorList>
    </citation>
    <scope>NUCLEOTIDE SEQUENCE</scope>
</reference>
<dbReference type="AlphaFoldDB" id="A0A814AYX2"/>
<proteinExistence type="predicted"/>
<gene>
    <name evidence="2" type="ORF">EDS130_LOCUS44005</name>
    <name evidence="1" type="ORF">XAT740_LOCUS8961</name>
</gene>
<evidence type="ECO:0000313" key="1">
    <source>
        <dbReference type="EMBL" id="CAF0919561.1"/>
    </source>
</evidence>
<protein>
    <submittedName>
        <fullName evidence="1">Uncharacterized protein</fullName>
    </submittedName>
</protein>
<organism evidence="1 3">
    <name type="scientific">Adineta ricciae</name>
    <name type="common">Rotifer</name>
    <dbReference type="NCBI Taxonomy" id="249248"/>
    <lineage>
        <taxon>Eukaryota</taxon>
        <taxon>Metazoa</taxon>
        <taxon>Spiralia</taxon>
        <taxon>Gnathifera</taxon>
        <taxon>Rotifera</taxon>
        <taxon>Eurotatoria</taxon>
        <taxon>Bdelloidea</taxon>
        <taxon>Adinetida</taxon>
        <taxon>Adinetidae</taxon>
        <taxon>Adineta</taxon>
    </lineage>
</organism>
<evidence type="ECO:0000313" key="3">
    <source>
        <dbReference type="Proteomes" id="UP000663828"/>
    </source>
</evidence>
<evidence type="ECO:0000313" key="2">
    <source>
        <dbReference type="EMBL" id="CAF1522974.1"/>
    </source>
</evidence>
<dbReference type="OrthoDB" id="10064970at2759"/>
<keyword evidence="3" id="KW-1185">Reference proteome</keyword>
<dbReference type="Proteomes" id="UP000663852">
    <property type="component" value="Unassembled WGS sequence"/>
</dbReference>
<accession>A0A814AYX2</accession>
<dbReference type="EMBL" id="CAJNOJ010000790">
    <property type="protein sequence ID" value="CAF1522974.1"/>
    <property type="molecule type" value="Genomic_DNA"/>
</dbReference>
<dbReference type="EMBL" id="CAJNOR010000454">
    <property type="protein sequence ID" value="CAF0919561.1"/>
    <property type="molecule type" value="Genomic_DNA"/>
</dbReference>